<evidence type="ECO:0000256" key="3">
    <source>
        <dbReference type="SAM" id="MobiDB-lite"/>
    </source>
</evidence>
<dbReference type="SUPFAM" id="SSF52540">
    <property type="entry name" value="P-loop containing nucleoside triphosphate hydrolases"/>
    <property type="match status" value="1"/>
</dbReference>
<dbReference type="Pfam" id="PF00270">
    <property type="entry name" value="DEAD"/>
    <property type="match status" value="1"/>
</dbReference>
<evidence type="ECO:0000259" key="5">
    <source>
        <dbReference type="PROSITE" id="PS51194"/>
    </source>
</evidence>
<dbReference type="Pfam" id="PF09369">
    <property type="entry name" value="MZB"/>
    <property type="match status" value="1"/>
</dbReference>
<dbReference type="RefSeq" id="WP_310577138.1">
    <property type="nucleotide sequence ID" value="NZ_JAVKPK010000092.1"/>
</dbReference>
<dbReference type="InterPro" id="IPR055227">
    <property type="entry name" value="HRQ1_WHD"/>
</dbReference>
<feature type="region of interest" description="Disordered" evidence="3">
    <location>
        <begin position="782"/>
        <end position="803"/>
    </location>
</feature>
<reference evidence="7" key="1">
    <citation type="submission" date="2023-07" db="EMBL/GenBank/DDBJ databases">
        <title>Whole-genome sequencing of a new Methanosarcina sp. Z-7115.</title>
        <authorList>
            <person name="Zhilina T.N."/>
            <person name="Merkel A.Y."/>
        </authorList>
    </citation>
    <scope>NUCLEOTIDE SEQUENCE [LARGE SCALE GENOMIC DNA]</scope>
    <source>
        <strain evidence="7">Z-7115</strain>
    </source>
</reference>
<dbReference type="CDD" id="cd18797">
    <property type="entry name" value="SF2_C_Hrq"/>
    <property type="match status" value="1"/>
</dbReference>
<feature type="compositionally biased region" description="Basic and acidic residues" evidence="3">
    <location>
        <begin position="794"/>
        <end position="803"/>
    </location>
</feature>
<dbReference type="PROSITE" id="PS51194">
    <property type="entry name" value="HELICASE_CTER"/>
    <property type="match status" value="1"/>
</dbReference>
<dbReference type="PANTHER" id="PTHR47957:SF3">
    <property type="entry name" value="ATP-DEPENDENT HELICASE HRQ1"/>
    <property type="match status" value="1"/>
</dbReference>
<dbReference type="CDD" id="cd17923">
    <property type="entry name" value="DEXHc_Hrq1-like"/>
    <property type="match status" value="1"/>
</dbReference>
<dbReference type="EC" id="3.6.4.-" evidence="6"/>
<dbReference type="InterPro" id="IPR014001">
    <property type="entry name" value="Helicase_ATP-bd"/>
</dbReference>
<name>A0ABU2D539_9EURY</name>
<keyword evidence="6" id="KW-0347">Helicase</keyword>
<dbReference type="PANTHER" id="PTHR47957">
    <property type="entry name" value="ATP-DEPENDENT HELICASE HRQ1"/>
    <property type="match status" value="1"/>
</dbReference>
<dbReference type="InterPro" id="IPR011545">
    <property type="entry name" value="DEAD/DEAH_box_helicase_dom"/>
</dbReference>
<dbReference type="InterPro" id="IPR018973">
    <property type="entry name" value="MZB"/>
</dbReference>
<evidence type="ECO:0000256" key="1">
    <source>
        <dbReference type="ARBA" id="ARBA00022741"/>
    </source>
</evidence>
<feature type="domain" description="Helicase C-terminal" evidence="5">
    <location>
        <begin position="290"/>
        <end position="440"/>
    </location>
</feature>
<dbReference type="GO" id="GO:0004386">
    <property type="term" value="F:helicase activity"/>
    <property type="evidence" value="ECO:0007669"/>
    <property type="project" value="UniProtKB-KW"/>
</dbReference>
<keyword evidence="1" id="KW-0547">Nucleotide-binding</keyword>
<dbReference type="InterPro" id="IPR036620">
    <property type="entry name" value="MC1_sf"/>
</dbReference>
<sequence length="920" mass="103370">MNKKRSQEMNIFSLLNEIKTSSRYENQIVHIEEIPAREALYAPLKLKKQVKVALSRAGIEDLYSHQAETIEKIREGKDIVLCTTTASGKSLTYMAPIFEAVLENPEATALYISPLNALVNDQLKSFLEFEEVLKSGAGIARYTGALNEAQKRKVREGQTNVILTNPEMIHMSFLAWHHLWKRFFSNLKFIVVDESHYYRGVIGSNMANLLRRLLRVAEYYGAAPQFICCSATIGNPEDHTETLIGRKAEVVENNGSSQGSQRFVFWNPPLYLNKKGCTLRRSSFAEASSLFTRSVRAGLQTLVFTRSRQGVERMYKSCRELLRDRNLFPAICSYRSGYFDREREEIERKMNSGELRGVISTNALELGIDIGGLDACILDGYPGTVMSARQQAGRAGRSGNESLVVLVAGTNALDQYYMRNPADFFARSSENAVLNPKNPYILTGHLLCAAKEIPLRTSDEKYFGKGYPRVVELLEAEGLLTGDGLKYSTDSFPYKHVSLRGIDNNTYSLLAFEGEKSFPIEKDIEETLTFRECHPGAIYMHRGESYYINRIDHEKKEIHAVKTHDTYYTKPMIDSSVRVQETYAVKSLLHAPEVEVGLGEVEVTDRVIGYRKIQTQSNDTMSIHDLEMPPVTLQTMALWLKLPNRLQEMIGEHKLDFAGGIHAVEHAMISMYPLHLLVDRSDVGGVSTPSHPDLGDKSGIFIYDGHRGGVGYAEKGYDLIEQVLDGTLKAIESCPCESGCPSCIQSPKCGNNNEPLDKHAAIMLLHEILGKAPYVPTEKKEKHLSEVRASGAAPEKRDTGDALDRVRRQLRRETIKQEPSAAQEKKEKTFIATDENGGMIGVVSAPAPEKAAAKTFHQKFRGKKEPIKEKPLEIRIRDLGAGSDYNFRLWIEISENKENESDNEKDGNKVLKRLIIRKVN</sequence>
<dbReference type="GO" id="GO:0016787">
    <property type="term" value="F:hydrolase activity"/>
    <property type="evidence" value="ECO:0007669"/>
    <property type="project" value="UniProtKB-KW"/>
</dbReference>
<evidence type="ECO:0000259" key="4">
    <source>
        <dbReference type="PROSITE" id="PS51192"/>
    </source>
</evidence>
<dbReference type="InterPro" id="IPR027417">
    <property type="entry name" value="P-loop_NTPase"/>
</dbReference>
<proteinExistence type="predicted"/>
<dbReference type="SMART" id="SM00487">
    <property type="entry name" value="DEXDc"/>
    <property type="match status" value="1"/>
</dbReference>
<evidence type="ECO:0000313" key="7">
    <source>
        <dbReference type="Proteomes" id="UP001246244"/>
    </source>
</evidence>
<dbReference type="SUPFAM" id="SSF102875">
    <property type="entry name" value="Chromosomal protein MC1"/>
    <property type="match status" value="1"/>
</dbReference>
<evidence type="ECO:0000256" key="2">
    <source>
        <dbReference type="ARBA" id="ARBA00022840"/>
    </source>
</evidence>
<dbReference type="Proteomes" id="UP001246244">
    <property type="component" value="Unassembled WGS sequence"/>
</dbReference>
<keyword evidence="6" id="KW-0378">Hydrolase</keyword>
<dbReference type="Pfam" id="PF00271">
    <property type="entry name" value="Helicase_C"/>
    <property type="match status" value="1"/>
</dbReference>
<comment type="caution">
    <text evidence="6">The sequence shown here is derived from an EMBL/GenBank/DDBJ whole genome shotgun (WGS) entry which is preliminary data.</text>
</comment>
<protein>
    <submittedName>
        <fullName evidence="6">DEAD/DEAH box helicase</fullName>
        <ecNumber evidence="6">3.6.4.-</ecNumber>
    </submittedName>
</protein>
<feature type="domain" description="Helicase ATP-binding" evidence="4">
    <location>
        <begin position="70"/>
        <end position="251"/>
    </location>
</feature>
<keyword evidence="7" id="KW-1185">Reference proteome</keyword>
<organism evidence="6 7">
    <name type="scientific">Methanosarcina baikalica</name>
    <dbReference type="NCBI Taxonomy" id="3073890"/>
    <lineage>
        <taxon>Archaea</taxon>
        <taxon>Methanobacteriati</taxon>
        <taxon>Methanobacteriota</taxon>
        <taxon>Stenosarchaea group</taxon>
        <taxon>Methanomicrobia</taxon>
        <taxon>Methanosarcinales</taxon>
        <taxon>Methanosarcinaceae</taxon>
        <taxon>Methanosarcina</taxon>
    </lineage>
</organism>
<gene>
    <name evidence="6" type="ORF">RG963_15270</name>
</gene>
<accession>A0ABU2D539</accession>
<dbReference type="PROSITE" id="PS51192">
    <property type="entry name" value="HELICASE_ATP_BIND_1"/>
    <property type="match status" value="1"/>
</dbReference>
<dbReference type="InterPro" id="IPR001650">
    <property type="entry name" value="Helicase_C-like"/>
</dbReference>
<keyword evidence="2" id="KW-0067">ATP-binding</keyword>
<evidence type="ECO:0000313" key="6">
    <source>
        <dbReference type="EMBL" id="MDR7667109.1"/>
    </source>
</evidence>
<dbReference type="SMART" id="SM00490">
    <property type="entry name" value="HELICc"/>
    <property type="match status" value="1"/>
</dbReference>
<dbReference type="Gene3D" id="3.40.50.300">
    <property type="entry name" value="P-loop containing nucleotide triphosphate hydrolases"/>
    <property type="match status" value="2"/>
</dbReference>
<dbReference type="Pfam" id="PF22982">
    <property type="entry name" value="WHD_HRQ1"/>
    <property type="match status" value="1"/>
</dbReference>
<dbReference type="EMBL" id="JAVKPK010000092">
    <property type="protein sequence ID" value="MDR7667109.1"/>
    <property type="molecule type" value="Genomic_DNA"/>
</dbReference>